<evidence type="ECO:0000313" key="2">
    <source>
        <dbReference type="EMBL" id="PHT31688.1"/>
    </source>
</evidence>
<reference evidence="2 3" key="1">
    <citation type="journal article" date="2017" name="Genome Biol.">
        <title>New reference genome sequences of hot pepper reveal the massive evolution of plant disease-resistance genes by retroduplication.</title>
        <authorList>
            <person name="Kim S."/>
            <person name="Park J."/>
            <person name="Yeom S.I."/>
            <person name="Kim Y.M."/>
            <person name="Seo E."/>
            <person name="Kim K.T."/>
            <person name="Kim M.S."/>
            <person name="Lee J.M."/>
            <person name="Cheong K."/>
            <person name="Shin H.S."/>
            <person name="Kim S.B."/>
            <person name="Han K."/>
            <person name="Lee J."/>
            <person name="Park M."/>
            <person name="Lee H.A."/>
            <person name="Lee H.Y."/>
            <person name="Lee Y."/>
            <person name="Oh S."/>
            <person name="Lee J.H."/>
            <person name="Choi E."/>
            <person name="Choi E."/>
            <person name="Lee S.E."/>
            <person name="Jeon J."/>
            <person name="Kim H."/>
            <person name="Choi G."/>
            <person name="Song H."/>
            <person name="Lee J."/>
            <person name="Lee S.C."/>
            <person name="Kwon J.K."/>
            <person name="Lee H.Y."/>
            <person name="Koo N."/>
            <person name="Hong Y."/>
            <person name="Kim R.W."/>
            <person name="Kang W.H."/>
            <person name="Huh J.H."/>
            <person name="Kang B.C."/>
            <person name="Yang T.J."/>
            <person name="Lee Y.H."/>
            <person name="Bennetzen J.L."/>
            <person name="Choi D."/>
        </authorList>
    </citation>
    <scope>NUCLEOTIDE SEQUENCE [LARGE SCALE GENOMIC DNA]</scope>
    <source>
        <strain evidence="3">cv. PBC81</strain>
    </source>
</reference>
<dbReference type="AlphaFoldDB" id="A0A2G2VFG2"/>
<feature type="domain" description="FBD" evidence="1">
    <location>
        <begin position="76"/>
        <end position="147"/>
    </location>
</feature>
<evidence type="ECO:0000259" key="1">
    <source>
        <dbReference type="SMART" id="SM00579"/>
    </source>
</evidence>
<sequence length="153" mass="17390">MGVIQVNAPLLKSFDFTGCFTWFFTAGVAEIPTRLSSVKHICLSGIRLHYLNEVVYYDNSNDDPPSLESLEEEGFSDVIFSHLREVKLKRYLRTKRGMRLIKLILAKSPVLIRILINPLYVESGAFKTLAKLLKFQQASPKAKVVYDMDGSFD</sequence>
<name>A0A2G2VFG2_CAPBA</name>
<gene>
    <name evidence="2" type="ORF">CQW23_28025</name>
</gene>
<dbReference type="OrthoDB" id="1298633at2759"/>
<dbReference type="EMBL" id="MLFT02000012">
    <property type="protein sequence ID" value="PHT31688.1"/>
    <property type="molecule type" value="Genomic_DNA"/>
</dbReference>
<accession>A0A2G2VFG2</accession>
<dbReference type="InterPro" id="IPR006566">
    <property type="entry name" value="FBD"/>
</dbReference>
<dbReference type="Proteomes" id="UP000224567">
    <property type="component" value="Unassembled WGS sequence"/>
</dbReference>
<comment type="caution">
    <text evidence="2">The sequence shown here is derived from an EMBL/GenBank/DDBJ whole genome shotgun (WGS) entry which is preliminary data.</text>
</comment>
<protein>
    <recommendedName>
        <fullName evidence="1">FBD domain-containing protein</fullName>
    </recommendedName>
</protein>
<dbReference type="SMART" id="SM00579">
    <property type="entry name" value="FBD"/>
    <property type="match status" value="1"/>
</dbReference>
<reference evidence="3" key="2">
    <citation type="journal article" date="2017" name="J. Anim. Genet.">
        <title>Multiple reference genome sequences of hot pepper reveal the massive evolution of plant disease resistance genes by retroduplication.</title>
        <authorList>
            <person name="Kim S."/>
            <person name="Park J."/>
            <person name="Yeom S.-I."/>
            <person name="Kim Y.-M."/>
            <person name="Seo E."/>
            <person name="Kim K.-T."/>
            <person name="Kim M.-S."/>
            <person name="Lee J.M."/>
            <person name="Cheong K."/>
            <person name="Shin H.-S."/>
            <person name="Kim S.-B."/>
            <person name="Han K."/>
            <person name="Lee J."/>
            <person name="Park M."/>
            <person name="Lee H.-A."/>
            <person name="Lee H.-Y."/>
            <person name="Lee Y."/>
            <person name="Oh S."/>
            <person name="Lee J.H."/>
            <person name="Choi E."/>
            <person name="Choi E."/>
            <person name="Lee S.E."/>
            <person name="Jeon J."/>
            <person name="Kim H."/>
            <person name="Choi G."/>
            <person name="Song H."/>
            <person name="Lee J."/>
            <person name="Lee S.-C."/>
            <person name="Kwon J.-K."/>
            <person name="Lee H.-Y."/>
            <person name="Koo N."/>
            <person name="Hong Y."/>
            <person name="Kim R.W."/>
            <person name="Kang W.-H."/>
            <person name="Huh J.H."/>
            <person name="Kang B.-C."/>
            <person name="Yang T.-J."/>
            <person name="Lee Y.-H."/>
            <person name="Bennetzen J.L."/>
            <person name="Choi D."/>
        </authorList>
    </citation>
    <scope>NUCLEOTIDE SEQUENCE [LARGE SCALE GENOMIC DNA]</scope>
    <source>
        <strain evidence="3">cv. PBC81</strain>
    </source>
</reference>
<keyword evidence="3" id="KW-1185">Reference proteome</keyword>
<proteinExistence type="predicted"/>
<evidence type="ECO:0000313" key="3">
    <source>
        <dbReference type="Proteomes" id="UP000224567"/>
    </source>
</evidence>
<organism evidence="2 3">
    <name type="scientific">Capsicum baccatum</name>
    <name type="common">Peruvian pepper</name>
    <dbReference type="NCBI Taxonomy" id="33114"/>
    <lineage>
        <taxon>Eukaryota</taxon>
        <taxon>Viridiplantae</taxon>
        <taxon>Streptophyta</taxon>
        <taxon>Embryophyta</taxon>
        <taxon>Tracheophyta</taxon>
        <taxon>Spermatophyta</taxon>
        <taxon>Magnoliopsida</taxon>
        <taxon>eudicotyledons</taxon>
        <taxon>Gunneridae</taxon>
        <taxon>Pentapetalae</taxon>
        <taxon>asterids</taxon>
        <taxon>lamiids</taxon>
        <taxon>Solanales</taxon>
        <taxon>Solanaceae</taxon>
        <taxon>Solanoideae</taxon>
        <taxon>Capsiceae</taxon>
        <taxon>Capsicum</taxon>
    </lineage>
</organism>